<dbReference type="Proteomes" id="UP000061018">
    <property type="component" value="Chromosome"/>
</dbReference>
<proteinExistence type="predicted"/>
<dbReference type="AlphaFoldDB" id="A0A0K2B1P2"/>
<gene>
    <name evidence="1" type="ORF">SAM23877_6078</name>
</gene>
<name>A0A0K2B1P2_STRA7</name>
<evidence type="ECO:0000313" key="1">
    <source>
        <dbReference type="EMBL" id="AKZ59123.1"/>
    </source>
</evidence>
<evidence type="ECO:0000313" key="2">
    <source>
        <dbReference type="Proteomes" id="UP000061018"/>
    </source>
</evidence>
<protein>
    <submittedName>
        <fullName evidence="1">Uncharacterized protein</fullName>
    </submittedName>
</protein>
<sequence>MTAISLSRSRCRICGSRFLDIRHGGIPSEHCSQECKRVSTRIRQRRFRAGGSTCT</sequence>
<dbReference type="KEGG" id="samb:SAM23877_6078"/>
<dbReference type="EMBL" id="CP012382">
    <property type="protein sequence ID" value="AKZ59123.1"/>
    <property type="molecule type" value="Genomic_DNA"/>
</dbReference>
<reference evidence="2" key="1">
    <citation type="journal article" date="2015" name="J. Biotechnol.">
        <title>Complete genome sequence of Streptomyces ambofaciens ATCC 23877, the spiramycin producer.</title>
        <authorList>
            <person name="Thibessard A."/>
            <person name="Haas D."/>
            <person name="Gerbaud C."/>
            <person name="Aigle B."/>
            <person name="Lautru S."/>
            <person name="Pernodet J.L."/>
            <person name="Leblond P."/>
        </authorList>
    </citation>
    <scope>NUCLEOTIDE SEQUENCE [LARGE SCALE GENOMIC DNA]</scope>
    <source>
        <strain evidence="2">ATCC 23877 / 3486 / DSM 40053 / JCM 4204 / NBRC 12836 / NRRL B-2516</strain>
    </source>
</reference>
<organism evidence="1 2">
    <name type="scientific">Streptomyces ambofaciens (strain ATCC 23877 / 3486 / DSM 40053 / JCM 4204 / NBRC 12836 / NRRL B-2516)</name>
    <dbReference type="NCBI Taxonomy" id="278992"/>
    <lineage>
        <taxon>Bacteria</taxon>
        <taxon>Bacillati</taxon>
        <taxon>Actinomycetota</taxon>
        <taxon>Actinomycetes</taxon>
        <taxon>Kitasatosporales</taxon>
        <taxon>Streptomycetaceae</taxon>
        <taxon>Streptomyces</taxon>
    </lineage>
</organism>
<accession>A0A0K2B1P2</accession>